<dbReference type="InterPro" id="IPR001789">
    <property type="entry name" value="Sig_transdc_resp-reg_receiver"/>
</dbReference>
<feature type="modified residue" description="4-aspartylphosphate" evidence="3">
    <location>
        <position position="61"/>
    </location>
</feature>
<sequence>MRKDDKVDYRIMIIEDDRAVRRILAGIIENYDLGEVIAEAEDGDEAEKKLISLNPDIALIDLLLPKKDGIEVIKKVRARGLDTYFIMISQVEAQNMISKAYEAGIEFFIHKPVNATETVSVLSKVGEMIRLKRALEMIKETVSGTLNENGNKKEVRRTEKLDYILAELGILGDAGSEDIKVLIENYDVVKKNTANLQELYTFLKDYYEKAGIKKSSDIKAIEMRIRRAINKAMDNVALMGLEDYHGEQFMRYAPVLFDFKEVKKQMDFLRKKTQEGGKINMRKFLEGLAFLSKA</sequence>
<dbReference type="Pfam" id="PF00072">
    <property type="entry name" value="Response_reg"/>
    <property type="match status" value="1"/>
</dbReference>
<keyword evidence="6" id="KW-1185">Reference proteome</keyword>
<evidence type="ECO:0000256" key="3">
    <source>
        <dbReference type="PROSITE-ProRule" id="PRU00169"/>
    </source>
</evidence>
<dbReference type="EMBL" id="FRCR01000004">
    <property type="protein sequence ID" value="SHM39159.1"/>
    <property type="molecule type" value="Genomic_DNA"/>
</dbReference>
<keyword evidence="3" id="KW-0597">Phosphoprotein</keyword>
<dbReference type="InterPro" id="IPR011006">
    <property type="entry name" value="CheY-like_superfamily"/>
</dbReference>
<protein>
    <recommendedName>
        <fullName evidence="1">Stage 0 sporulation protein A homolog</fullName>
    </recommendedName>
</protein>
<name>A0A1M7IEP7_9FIRM</name>
<evidence type="ECO:0000313" key="5">
    <source>
        <dbReference type="EMBL" id="SHM39159.1"/>
    </source>
</evidence>
<dbReference type="PROSITE" id="PS50110">
    <property type="entry name" value="RESPONSE_REGULATORY"/>
    <property type="match status" value="1"/>
</dbReference>
<dbReference type="Gene3D" id="3.40.50.2300">
    <property type="match status" value="1"/>
</dbReference>
<dbReference type="InterPro" id="IPR013972">
    <property type="entry name" value="YcbB"/>
</dbReference>
<dbReference type="PANTHER" id="PTHR43228">
    <property type="entry name" value="TWO-COMPONENT RESPONSE REGULATOR"/>
    <property type="match status" value="1"/>
</dbReference>
<dbReference type="SMART" id="SM00448">
    <property type="entry name" value="REC"/>
    <property type="match status" value="1"/>
</dbReference>
<evidence type="ECO:0000313" key="6">
    <source>
        <dbReference type="Proteomes" id="UP000184375"/>
    </source>
</evidence>
<comment type="function">
    <text evidence="2">May play the central regulatory role in sporulation. It may be an element of the effector pathway responsible for the activation of sporulation genes in response to nutritional stress. Spo0A may act in concert with spo0H (a sigma factor) to control the expression of some genes that are critical to the sporulation process.</text>
</comment>
<dbReference type="InterPro" id="IPR052048">
    <property type="entry name" value="ST_Response_Regulator"/>
</dbReference>
<gene>
    <name evidence="5" type="ORF">SAMN05660826_00945</name>
</gene>
<evidence type="ECO:0000259" key="4">
    <source>
        <dbReference type="PROSITE" id="PS50110"/>
    </source>
</evidence>
<organism evidence="5 6">
    <name type="scientific">Caldanaerovirga acetigignens</name>
    <dbReference type="NCBI Taxonomy" id="447595"/>
    <lineage>
        <taxon>Bacteria</taxon>
        <taxon>Bacillati</taxon>
        <taxon>Bacillota</taxon>
        <taxon>Clostridia</taxon>
        <taxon>Thermosediminibacterales</taxon>
        <taxon>Thermosediminibacteraceae</taxon>
        <taxon>Caldanaerovirga</taxon>
    </lineage>
</organism>
<dbReference type="SUPFAM" id="SSF52172">
    <property type="entry name" value="CheY-like"/>
    <property type="match status" value="1"/>
</dbReference>
<evidence type="ECO:0000256" key="1">
    <source>
        <dbReference type="ARBA" id="ARBA00018672"/>
    </source>
</evidence>
<dbReference type="Proteomes" id="UP000184375">
    <property type="component" value="Unassembled WGS sequence"/>
</dbReference>
<dbReference type="Pfam" id="PF08664">
    <property type="entry name" value="YcbB"/>
    <property type="match status" value="1"/>
</dbReference>
<evidence type="ECO:0000256" key="2">
    <source>
        <dbReference type="ARBA" id="ARBA00024867"/>
    </source>
</evidence>
<dbReference type="PANTHER" id="PTHR43228:SF8">
    <property type="entry name" value="TRANSCRIPTIONAL REGULATORY PROTEIN GLNL"/>
    <property type="match status" value="1"/>
</dbReference>
<feature type="domain" description="Response regulatory" evidence="4">
    <location>
        <begin position="10"/>
        <end position="126"/>
    </location>
</feature>
<reference evidence="6" key="1">
    <citation type="submission" date="2016-11" db="EMBL/GenBank/DDBJ databases">
        <authorList>
            <person name="Varghese N."/>
            <person name="Submissions S."/>
        </authorList>
    </citation>
    <scope>NUCLEOTIDE SEQUENCE [LARGE SCALE GENOMIC DNA]</scope>
    <source>
        <strain evidence="6">DSM 18802</strain>
    </source>
</reference>
<dbReference type="STRING" id="447595.SAMN05660826_00945"/>
<dbReference type="AlphaFoldDB" id="A0A1M7IEP7"/>
<proteinExistence type="predicted"/>
<dbReference type="GO" id="GO:0000160">
    <property type="term" value="P:phosphorelay signal transduction system"/>
    <property type="evidence" value="ECO:0007669"/>
    <property type="project" value="InterPro"/>
</dbReference>
<accession>A0A1M7IEP7</accession>